<reference evidence="5 6" key="1">
    <citation type="submission" date="2014-04" db="EMBL/GenBank/DDBJ databases">
        <authorList>
            <consortium name="DOE Joint Genome Institute"/>
            <person name="Kuo A."/>
            <person name="Martino E."/>
            <person name="Perotto S."/>
            <person name="Kohler A."/>
            <person name="Nagy L.G."/>
            <person name="Floudas D."/>
            <person name="Copeland A."/>
            <person name="Barry K.W."/>
            <person name="Cichocki N."/>
            <person name="Veneault-Fourrey C."/>
            <person name="LaButti K."/>
            <person name="Lindquist E.A."/>
            <person name="Lipzen A."/>
            <person name="Lundell T."/>
            <person name="Morin E."/>
            <person name="Murat C."/>
            <person name="Sun H."/>
            <person name="Tunlid A."/>
            <person name="Henrissat B."/>
            <person name="Grigoriev I.V."/>
            <person name="Hibbett D.S."/>
            <person name="Martin F."/>
            <person name="Nordberg H.P."/>
            <person name="Cantor M.N."/>
            <person name="Hua S.X."/>
        </authorList>
    </citation>
    <scope>NUCLEOTIDE SEQUENCE [LARGE SCALE GENOMIC DNA]</scope>
    <source>
        <strain evidence="5 6">Zn</strain>
    </source>
</reference>
<dbReference type="GO" id="GO:0003723">
    <property type="term" value="F:RNA binding"/>
    <property type="evidence" value="ECO:0007669"/>
    <property type="project" value="UniProtKB-UniRule"/>
</dbReference>
<evidence type="ECO:0000256" key="3">
    <source>
        <dbReference type="SAM" id="MobiDB-lite"/>
    </source>
</evidence>
<dbReference type="PANTHER" id="PTHR21245">
    <property type="entry name" value="HETEROGENEOUS NUCLEAR RIBONUCLEOPROTEIN"/>
    <property type="match status" value="1"/>
</dbReference>
<dbReference type="InterPro" id="IPR035979">
    <property type="entry name" value="RBD_domain_sf"/>
</dbReference>
<sequence>MDSSNWRIKRDPSEVPARDNTPKRDIQRRDFRSSRSGGYEQRWADKSSSLKEQSRDSMQQPLSTQQAEQAVEEGRRVYVGNLPYEATVKDIESMFAALEIGVEAINMSVDPMTGRNPSYCFVDFKTKELAEQAMVEYDGKDFLRRPLKVKPGVKSTNGSGRFNKYDVSGSPTKPNTDGSGFDRWRRLDSPDQLHKAVAEGRRLYIGGLPRFQNNADQSAKIQELFDNEDIKVDVIGNLISPHESKRDEKGNHYYCFVDLVSASDVEAAIVALNDLERWGWRLKVNRATGTPAKLGERRRVYVSGLPEFDGPMATEAGIKELFGKYEVHTVSKLLQPREPKSEEGNRCYCFVELADGEQRDAAIAELDWKEMWGWKVRVKPATGTERQTTTATRGWRA</sequence>
<dbReference type="Proteomes" id="UP000054321">
    <property type="component" value="Unassembled WGS sequence"/>
</dbReference>
<proteinExistence type="predicted"/>
<dbReference type="InParanoid" id="A0A0C3HSK4"/>
<evidence type="ECO:0000259" key="4">
    <source>
        <dbReference type="PROSITE" id="PS50102"/>
    </source>
</evidence>
<dbReference type="InterPro" id="IPR000504">
    <property type="entry name" value="RRM_dom"/>
</dbReference>
<feature type="domain" description="RRM" evidence="4">
    <location>
        <begin position="201"/>
        <end position="289"/>
    </location>
</feature>
<keyword evidence="1 2" id="KW-0694">RNA-binding</keyword>
<dbReference type="HOGENOM" id="CLU_051371_0_0_1"/>
<feature type="domain" description="RRM" evidence="4">
    <location>
        <begin position="298"/>
        <end position="383"/>
    </location>
</feature>
<evidence type="ECO:0000256" key="1">
    <source>
        <dbReference type="ARBA" id="ARBA00022884"/>
    </source>
</evidence>
<feature type="compositionally biased region" description="Basic and acidic residues" evidence="3">
    <location>
        <begin position="8"/>
        <end position="33"/>
    </location>
</feature>
<dbReference type="SMART" id="SM00360">
    <property type="entry name" value="RRM"/>
    <property type="match status" value="3"/>
</dbReference>
<dbReference type="Pfam" id="PF00076">
    <property type="entry name" value="RRM_1"/>
    <property type="match status" value="1"/>
</dbReference>
<dbReference type="SUPFAM" id="SSF54928">
    <property type="entry name" value="RNA-binding domain, RBD"/>
    <property type="match status" value="2"/>
</dbReference>
<dbReference type="AlphaFoldDB" id="A0A0C3HSK4"/>
<dbReference type="EMBL" id="KN832871">
    <property type="protein sequence ID" value="KIN06000.1"/>
    <property type="molecule type" value="Genomic_DNA"/>
</dbReference>
<dbReference type="CDD" id="cd00590">
    <property type="entry name" value="RRM_SF"/>
    <property type="match status" value="3"/>
</dbReference>
<evidence type="ECO:0000313" key="5">
    <source>
        <dbReference type="EMBL" id="KIN06000.1"/>
    </source>
</evidence>
<dbReference type="InterPro" id="IPR012677">
    <property type="entry name" value="Nucleotide-bd_a/b_plait_sf"/>
</dbReference>
<dbReference type="PROSITE" id="PS50102">
    <property type="entry name" value="RRM"/>
    <property type="match status" value="3"/>
</dbReference>
<feature type="compositionally biased region" description="Polar residues" evidence="3">
    <location>
        <begin position="169"/>
        <end position="178"/>
    </location>
</feature>
<dbReference type="OrthoDB" id="272703at2759"/>
<feature type="compositionally biased region" description="Basic and acidic residues" evidence="3">
    <location>
        <begin position="42"/>
        <end position="55"/>
    </location>
</feature>
<name>A0A0C3HSK4_OIDMZ</name>
<reference evidence="6" key="2">
    <citation type="submission" date="2015-01" db="EMBL/GenBank/DDBJ databases">
        <title>Evolutionary Origins and Diversification of the Mycorrhizal Mutualists.</title>
        <authorList>
            <consortium name="DOE Joint Genome Institute"/>
            <consortium name="Mycorrhizal Genomics Consortium"/>
            <person name="Kohler A."/>
            <person name="Kuo A."/>
            <person name="Nagy L.G."/>
            <person name="Floudas D."/>
            <person name="Copeland A."/>
            <person name="Barry K.W."/>
            <person name="Cichocki N."/>
            <person name="Veneault-Fourrey C."/>
            <person name="LaButti K."/>
            <person name="Lindquist E.A."/>
            <person name="Lipzen A."/>
            <person name="Lundell T."/>
            <person name="Morin E."/>
            <person name="Murat C."/>
            <person name="Riley R."/>
            <person name="Ohm R."/>
            <person name="Sun H."/>
            <person name="Tunlid A."/>
            <person name="Henrissat B."/>
            <person name="Grigoriev I.V."/>
            <person name="Hibbett D.S."/>
            <person name="Martin F."/>
        </authorList>
    </citation>
    <scope>NUCLEOTIDE SEQUENCE [LARGE SCALE GENOMIC DNA]</scope>
    <source>
        <strain evidence="6">Zn</strain>
    </source>
</reference>
<accession>A0A0C3HSK4</accession>
<dbReference type="STRING" id="913774.A0A0C3HSK4"/>
<feature type="domain" description="RRM" evidence="4">
    <location>
        <begin position="75"/>
        <end position="154"/>
    </location>
</feature>
<gene>
    <name evidence="5" type="ORF">OIDMADRAFT_24351</name>
</gene>
<keyword evidence="6" id="KW-1185">Reference proteome</keyword>
<protein>
    <recommendedName>
        <fullName evidence="4">RRM domain-containing protein</fullName>
    </recommendedName>
</protein>
<feature type="region of interest" description="Disordered" evidence="3">
    <location>
        <begin position="1"/>
        <end position="67"/>
    </location>
</feature>
<organism evidence="5 6">
    <name type="scientific">Oidiodendron maius (strain Zn)</name>
    <dbReference type="NCBI Taxonomy" id="913774"/>
    <lineage>
        <taxon>Eukaryota</taxon>
        <taxon>Fungi</taxon>
        <taxon>Dikarya</taxon>
        <taxon>Ascomycota</taxon>
        <taxon>Pezizomycotina</taxon>
        <taxon>Leotiomycetes</taxon>
        <taxon>Leotiomycetes incertae sedis</taxon>
        <taxon>Myxotrichaceae</taxon>
        <taxon>Oidiodendron</taxon>
    </lineage>
</organism>
<evidence type="ECO:0000256" key="2">
    <source>
        <dbReference type="PROSITE-ProRule" id="PRU00176"/>
    </source>
</evidence>
<dbReference type="Gene3D" id="3.30.70.330">
    <property type="match status" value="3"/>
</dbReference>
<evidence type="ECO:0000313" key="6">
    <source>
        <dbReference type="Proteomes" id="UP000054321"/>
    </source>
</evidence>
<feature type="compositionally biased region" description="Polar residues" evidence="3">
    <location>
        <begin position="56"/>
        <end position="67"/>
    </location>
</feature>
<feature type="region of interest" description="Disordered" evidence="3">
    <location>
        <begin position="160"/>
        <end position="180"/>
    </location>
</feature>